<dbReference type="PROSITE" id="PS00356">
    <property type="entry name" value="HTH_LACI_1"/>
    <property type="match status" value="1"/>
</dbReference>
<dbReference type="CDD" id="cd06267">
    <property type="entry name" value="PBP1_LacI_sugar_binding-like"/>
    <property type="match status" value="1"/>
</dbReference>
<proteinExistence type="predicted"/>
<dbReference type="InterPro" id="IPR000843">
    <property type="entry name" value="HTH_LacI"/>
</dbReference>
<organism evidence="6 7">
    <name type="scientific">Candidatus Dormiibacter inghamiae</name>
    <dbReference type="NCBI Taxonomy" id="3127013"/>
    <lineage>
        <taxon>Bacteria</taxon>
        <taxon>Bacillati</taxon>
        <taxon>Candidatus Dormiibacterota</taxon>
        <taxon>Candidatus Dormibacteria</taxon>
        <taxon>Candidatus Dormibacterales</taxon>
        <taxon>Candidatus Dormibacteraceae</taxon>
        <taxon>Candidatus Dormiibacter</taxon>
    </lineage>
</organism>
<evidence type="ECO:0000256" key="2">
    <source>
        <dbReference type="ARBA" id="ARBA00023125"/>
    </source>
</evidence>
<accession>A0A934NCE9</accession>
<dbReference type="Gene3D" id="1.10.260.40">
    <property type="entry name" value="lambda repressor-like DNA-binding domains"/>
    <property type="match status" value="1"/>
</dbReference>
<feature type="region of interest" description="Disordered" evidence="4">
    <location>
        <begin position="342"/>
        <end position="364"/>
    </location>
</feature>
<dbReference type="PROSITE" id="PS50932">
    <property type="entry name" value="HTH_LACI_2"/>
    <property type="match status" value="1"/>
</dbReference>
<keyword evidence="3" id="KW-0804">Transcription</keyword>
<feature type="domain" description="HTH lacI-type" evidence="5">
    <location>
        <begin position="16"/>
        <end position="70"/>
    </location>
</feature>
<dbReference type="SMART" id="SM00354">
    <property type="entry name" value="HTH_LACI"/>
    <property type="match status" value="1"/>
</dbReference>
<dbReference type="Pfam" id="PF13377">
    <property type="entry name" value="Peripla_BP_3"/>
    <property type="match status" value="1"/>
</dbReference>
<dbReference type="GO" id="GO:0000976">
    <property type="term" value="F:transcription cis-regulatory region binding"/>
    <property type="evidence" value="ECO:0007669"/>
    <property type="project" value="TreeGrafter"/>
</dbReference>
<dbReference type="PANTHER" id="PTHR30146">
    <property type="entry name" value="LACI-RELATED TRANSCRIPTIONAL REPRESSOR"/>
    <property type="match status" value="1"/>
</dbReference>
<dbReference type="EMBL" id="JAEKNQ010000036">
    <property type="protein sequence ID" value="MBJ7603411.1"/>
    <property type="molecule type" value="Genomic_DNA"/>
</dbReference>
<dbReference type="PANTHER" id="PTHR30146:SF109">
    <property type="entry name" value="HTH-TYPE TRANSCRIPTIONAL REGULATOR GALS"/>
    <property type="match status" value="1"/>
</dbReference>
<keyword evidence="2 6" id="KW-0238">DNA-binding</keyword>
<keyword evidence="1" id="KW-0805">Transcription regulation</keyword>
<dbReference type="InterPro" id="IPR046335">
    <property type="entry name" value="LacI/GalR-like_sensor"/>
</dbReference>
<comment type="caution">
    <text evidence="6">The sequence shown here is derived from an EMBL/GenBank/DDBJ whole genome shotgun (WGS) entry which is preliminary data.</text>
</comment>
<reference evidence="6 7" key="1">
    <citation type="submission" date="2020-10" db="EMBL/GenBank/DDBJ databases">
        <title>Ca. Dormibacterota MAGs.</title>
        <authorList>
            <person name="Montgomery K."/>
        </authorList>
    </citation>
    <scope>NUCLEOTIDE SEQUENCE [LARGE SCALE GENOMIC DNA]</scope>
    <source>
        <strain evidence="6">SC8811_S16_3</strain>
    </source>
</reference>
<dbReference type="GO" id="GO:0003700">
    <property type="term" value="F:DNA-binding transcription factor activity"/>
    <property type="evidence" value="ECO:0007669"/>
    <property type="project" value="TreeGrafter"/>
</dbReference>
<dbReference type="InterPro" id="IPR028082">
    <property type="entry name" value="Peripla_BP_I"/>
</dbReference>
<evidence type="ECO:0000259" key="5">
    <source>
        <dbReference type="PROSITE" id="PS50932"/>
    </source>
</evidence>
<protein>
    <submittedName>
        <fullName evidence="6">LacI family DNA-binding transcriptional regulator</fullName>
    </submittedName>
</protein>
<dbReference type="Pfam" id="PF00356">
    <property type="entry name" value="LacI"/>
    <property type="match status" value="1"/>
</dbReference>
<evidence type="ECO:0000256" key="3">
    <source>
        <dbReference type="ARBA" id="ARBA00023163"/>
    </source>
</evidence>
<evidence type="ECO:0000256" key="1">
    <source>
        <dbReference type="ARBA" id="ARBA00023015"/>
    </source>
</evidence>
<evidence type="ECO:0000313" key="6">
    <source>
        <dbReference type="EMBL" id="MBJ7603411.1"/>
    </source>
</evidence>
<evidence type="ECO:0000256" key="4">
    <source>
        <dbReference type="SAM" id="MobiDB-lite"/>
    </source>
</evidence>
<dbReference type="AlphaFoldDB" id="A0A934NCE9"/>
<evidence type="ECO:0000313" key="7">
    <source>
        <dbReference type="Proteomes" id="UP000620075"/>
    </source>
</evidence>
<gene>
    <name evidence="6" type="ORF">JF888_09530</name>
</gene>
<sequence>MSSGPQRSSRPVTRIATVHDVAAAARVSVATVSRVLNGNEKVDPERQRRVLSAIEELGYRRDGVARNLRRGSTKVWGLVISDIENPFFTSLVRGVQDQADEEGYSIILLNSDEDLDKEGRCLALMVEERVAGAILSPVSETKSVMDLLISTGTPTVMVDRRIRGLAVDTVIVDNVLGAYDGTMHLLGAGHRRVACISGPAESTTGSNRVTGYLRALEKTALAAEPELIRTTDFKRGGGYRATLDLFRQDPRPDALIVMNNLMTEGALHALRELGLRVPRDVALVGFDDLSWATLVEPQLTTIAQPVRELGRAAAELLGRRCRGDSFGFPAEVMLAPSLQIRESSVSKQPFSGDSAADSRSPRTR</sequence>
<dbReference type="InterPro" id="IPR010982">
    <property type="entry name" value="Lambda_DNA-bd_dom_sf"/>
</dbReference>
<dbReference type="Proteomes" id="UP000620075">
    <property type="component" value="Unassembled WGS sequence"/>
</dbReference>
<dbReference type="SUPFAM" id="SSF53822">
    <property type="entry name" value="Periplasmic binding protein-like I"/>
    <property type="match status" value="1"/>
</dbReference>
<dbReference type="SUPFAM" id="SSF47413">
    <property type="entry name" value="lambda repressor-like DNA-binding domains"/>
    <property type="match status" value="1"/>
</dbReference>
<dbReference type="CDD" id="cd01392">
    <property type="entry name" value="HTH_LacI"/>
    <property type="match status" value="1"/>
</dbReference>
<dbReference type="Gene3D" id="3.40.50.2300">
    <property type="match status" value="2"/>
</dbReference>
<name>A0A934NCE9_9BACT</name>
<feature type="compositionally biased region" description="Polar residues" evidence="4">
    <location>
        <begin position="342"/>
        <end position="351"/>
    </location>
</feature>